<dbReference type="EMBL" id="JAASTX010000004">
    <property type="protein sequence ID" value="MBC1490966.1"/>
    <property type="molecule type" value="Genomic_DNA"/>
</dbReference>
<gene>
    <name evidence="1" type="ORF">HCI99_03925</name>
    <name evidence="2" type="ORF">HCI99_04710</name>
</gene>
<dbReference type="SUPFAM" id="SSF53335">
    <property type="entry name" value="S-adenosyl-L-methionine-dependent methyltransferases"/>
    <property type="match status" value="1"/>
</dbReference>
<dbReference type="GO" id="GO:0032259">
    <property type="term" value="P:methylation"/>
    <property type="evidence" value="ECO:0007669"/>
    <property type="project" value="UniProtKB-KW"/>
</dbReference>
<organism evidence="2 3">
    <name type="scientific">Listeria booriae</name>
    <dbReference type="NCBI Taxonomy" id="1552123"/>
    <lineage>
        <taxon>Bacteria</taxon>
        <taxon>Bacillati</taxon>
        <taxon>Bacillota</taxon>
        <taxon>Bacilli</taxon>
        <taxon>Bacillales</taxon>
        <taxon>Listeriaceae</taxon>
        <taxon>Listeria</taxon>
    </lineage>
</organism>
<dbReference type="Proteomes" id="UP000533953">
    <property type="component" value="Unassembled WGS sequence"/>
</dbReference>
<comment type="caution">
    <text evidence="2">The sequence shown here is derived from an EMBL/GenBank/DDBJ whole genome shotgun (WGS) entry which is preliminary data.</text>
</comment>
<evidence type="ECO:0000313" key="1">
    <source>
        <dbReference type="EMBL" id="MBC1490966.1"/>
    </source>
</evidence>
<dbReference type="AlphaFoldDB" id="A0A7X1CB63"/>
<sequence length="155" mass="18253">MKRILDACCGGRMFWFNRKRKDVVFMDIRDFEETLCDGRKLVVKPDIVADFRDMPFPDESFYLVVFDPPHLLRAGDKSWLAKKYGKLGPLWKHDISEGFNECMRVLKPNSTLVFKWNEDQVKLSEILKVVAVEPLFGFRRGKTHFLVFMKDEVCQ</sequence>
<reference evidence="2 3" key="1">
    <citation type="submission" date="2020-03" db="EMBL/GenBank/DDBJ databases">
        <title>Soil Listeria distribution.</title>
        <authorList>
            <person name="Liao J."/>
            <person name="Wiedmann M."/>
        </authorList>
    </citation>
    <scope>NUCLEOTIDE SEQUENCE [LARGE SCALE GENOMIC DNA]</scope>
    <source>
        <strain evidence="2 3">FSL L7-1547</strain>
    </source>
</reference>
<protein>
    <submittedName>
        <fullName evidence="2">Class I SAM-dependent methyltransferase</fullName>
    </submittedName>
</protein>
<proteinExistence type="predicted"/>
<dbReference type="EMBL" id="JAASTX010000004">
    <property type="protein sequence ID" value="MBC1491119.1"/>
    <property type="molecule type" value="Genomic_DNA"/>
</dbReference>
<accession>A0A7X1CB63</accession>
<keyword evidence="2" id="KW-0489">Methyltransferase</keyword>
<name>A0A7X1CB63_9LIST</name>
<evidence type="ECO:0000313" key="2">
    <source>
        <dbReference type="EMBL" id="MBC1491119.1"/>
    </source>
</evidence>
<dbReference type="InterPro" id="IPR029063">
    <property type="entry name" value="SAM-dependent_MTases_sf"/>
</dbReference>
<dbReference type="GO" id="GO:0008168">
    <property type="term" value="F:methyltransferase activity"/>
    <property type="evidence" value="ECO:0007669"/>
    <property type="project" value="UniProtKB-KW"/>
</dbReference>
<keyword evidence="2" id="KW-0808">Transferase</keyword>
<dbReference type="Gene3D" id="3.40.50.150">
    <property type="entry name" value="Vaccinia Virus protein VP39"/>
    <property type="match status" value="1"/>
</dbReference>
<evidence type="ECO:0000313" key="3">
    <source>
        <dbReference type="Proteomes" id="UP000533953"/>
    </source>
</evidence>
<dbReference type="RefSeq" id="WP_185416857.1">
    <property type="nucleotide sequence ID" value="NZ_JAASTX010000004.1"/>
</dbReference>